<comment type="caution">
    <text evidence="4">The sequence shown here is derived from an EMBL/GenBank/DDBJ whole genome shotgun (WGS) entry which is preliminary data.</text>
</comment>
<keyword evidence="1" id="KW-0645">Protease</keyword>
<keyword evidence="2" id="KW-0378">Hydrolase</keyword>
<dbReference type="Pfam" id="PF01136">
    <property type="entry name" value="Peptidase_U32"/>
    <property type="match status" value="1"/>
</dbReference>
<gene>
    <name evidence="4" type="ORF">S01H4_00740</name>
</gene>
<dbReference type="EMBL" id="BART01000112">
    <property type="protein sequence ID" value="GAG64743.1"/>
    <property type="molecule type" value="Genomic_DNA"/>
</dbReference>
<dbReference type="GO" id="GO:0008233">
    <property type="term" value="F:peptidase activity"/>
    <property type="evidence" value="ECO:0007669"/>
    <property type="project" value="UniProtKB-KW"/>
</dbReference>
<accession>X0ZW78</accession>
<evidence type="ECO:0000256" key="1">
    <source>
        <dbReference type="ARBA" id="ARBA00022670"/>
    </source>
</evidence>
<proteinExistence type="inferred from homology"/>
<reference evidence="4" key="1">
    <citation type="journal article" date="2014" name="Front. Microbiol.">
        <title>High frequency of phylogenetically diverse reductive dehalogenase-homologous genes in deep subseafloor sedimentary metagenomes.</title>
        <authorList>
            <person name="Kawai M."/>
            <person name="Futagami T."/>
            <person name="Toyoda A."/>
            <person name="Takaki Y."/>
            <person name="Nishi S."/>
            <person name="Hori S."/>
            <person name="Arai W."/>
            <person name="Tsubouchi T."/>
            <person name="Morono Y."/>
            <person name="Uchiyama I."/>
            <person name="Ito T."/>
            <person name="Fujiyama A."/>
            <person name="Inagaki F."/>
            <person name="Takami H."/>
        </authorList>
    </citation>
    <scope>NUCLEOTIDE SEQUENCE</scope>
    <source>
        <strain evidence="4">Expedition CK06-06</strain>
    </source>
</reference>
<name>X0ZW78_9ZZZZ</name>
<dbReference type="PANTHER" id="PTHR30217:SF6">
    <property type="entry name" value="TRNA HYDROXYLATION PROTEIN P"/>
    <property type="match status" value="1"/>
</dbReference>
<dbReference type="InterPro" id="IPR051454">
    <property type="entry name" value="RNA/ubiquinone_mod_enzymes"/>
</dbReference>
<evidence type="ECO:0000256" key="3">
    <source>
        <dbReference type="ARBA" id="ARBA00038374"/>
    </source>
</evidence>
<dbReference type="InterPro" id="IPR001539">
    <property type="entry name" value="Peptidase_U32"/>
</dbReference>
<evidence type="ECO:0000313" key="4">
    <source>
        <dbReference type="EMBL" id="GAG64743.1"/>
    </source>
</evidence>
<comment type="similarity">
    <text evidence="3">Belongs to the peptidase U32 family.</text>
</comment>
<organism evidence="4">
    <name type="scientific">marine sediment metagenome</name>
    <dbReference type="NCBI Taxonomy" id="412755"/>
    <lineage>
        <taxon>unclassified sequences</taxon>
        <taxon>metagenomes</taxon>
        <taxon>ecological metagenomes</taxon>
    </lineage>
</organism>
<dbReference type="PANTHER" id="PTHR30217">
    <property type="entry name" value="PEPTIDASE U32 FAMILY"/>
    <property type="match status" value="1"/>
</dbReference>
<sequence>GILKIVKNIIPEMEIHLSTQANTTNYAAVNFWYEQGVRRIILARELSLEEIKEIIKKSPIK</sequence>
<feature type="non-terminal residue" evidence="4">
    <location>
        <position position="1"/>
    </location>
</feature>
<evidence type="ECO:0000256" key="2">
    <source>
        <dbReference type="ARBA" id="ARBA00022801"/>
    </source>
</evidence>
<protein>
    <submittedName>
        <fullName evidence="4">Uncharacterized protein</fullName>
    </submittedName>
</protein>
<dbReference type="AlphaFoldDB" id="X0ZW78"/>
<dbReference type="GO" id="GO:0006508">
    <property type="term" value="P:proteolysis"/>
    <property type="evidence" value="ECO:0007669"/>
    <property type="project" value="UniProtKB-KW"/>
</dbReference>